<accession>A0ABY8DKF1</accession>
<reference evidence="1 2" key="1">
    <citation type="submission" date="2023-03" db="EMBL/GenBank/DDBJ databases">
        <authorList>
            <person name="Kaur S."/>
            <person name="Espinosa-Saiz D."/>
            <person name="Velazquez E."/>
            <person name="Menendez E."/>
            <person name="diCenzo G.C."/>
        </authorList>
    </citation>
    <scope>NUCLEOTIDE SEQUENCE [LARGE SCALE GENOMIC DNA]</scope>
    <source>
        <strain evidence="1 2">LMG 24692</strain>
    </source>
</reference>
<dbReference type="Proteomes" id="UP001229355">
    <property type="component" value="Chromosome 2"/>
</dbReference>
<gene>
    <name evidence="1" type="ORF">PZN02_004588</name>
</gene>
<proteinExistence type="predicted"/>
<dbReference type="EMBL" id="CP120374">
    <property type="protein sequence ID" value="WEX91374.1"/>
    <property type="molecule type" value="Genomic_DNA"/>
</dbReference>
<evidence type="ECO:0000313" key="1">
    <source>
        <dbReference type="EMBL" id="WEX91374.1"/>
    </source>
</evidence>
<keyword evidence="2" id="KW-1185">Reference proteome</keyword>
<dbReference type="RefSeq" id="WP_280663335.1">
    <property type="nucleotide sequence ID" value="NZ_CP120374.1"/>
</dbReference>
<evidence type="ECO:0000313" key="2">
    <source>
        <dbReference type="Proteomes" id="UP001229355"/>
    </source>
</evidence>
<protein>
    <submittedName>
        <fullName evidence="1">Uncharacterized protein</fullName>
    </submittedName>
</protein>
<name>A0ABY8DKF1_9HYPH</name>
<sequence>MRKFGFPISAIVLSTMLVPNFEGSFLRSMTLGMGEPSIFTPDHGCQPHDRINQPLCIKRRAGHEGEDWRGTKAG</sequence>
<organism evidence="1 2">
    <name type="scientific">Sinorhizobium garamanticum</name>
    <dbReference type="NCBI Taxonomy" id="680247"/>
    <lineage>
        <taxon>Bacteria</taxon>
        <taxon>Pseudomonadati</taxon>
        <taxon>Pseudomonadota</taxon>
        <taxon>Alphaproteobacteria</taxon>
        <taxon>Hyphomicrobiales</taxon>
        <taxon>Rhizobiaceae</taxon>
        <taxon>Sinorhizobium/Ensifer group</taxon>
        <taxon>Sinorhizobium</taxon>
    </lineage>
</organism>